<dbReference type="AlphaFoldDB" id="A0A5A9G798"/>
<name>A0A5A9G798_AZOLI</name>
<keyword evidence="4" id="KW-1185">Reference proteome</keyword>
<proteinExistence type="predicted"/>
<dbReference type="OrthoDB" id="596066at2"/>
<accession>A0A5A9G798</accession>
<dbReference type="GO" id="GO:0046819">
    <property type="term" value="P:protein secretion by the type V secretion system"/>
    <property type="evidence" value="ECO:0007669"/>
    <property type="project" value="TreeGrafter"/>
</dbReference>
<dbReference type="Gene3D" id="2.40.160.50">
    <property type="entry name" value="membrane protein fhac: a member of the omp85/tpsb transporter family"/>
    <property type="match status" value="1"/>
</dbReference>
<evidence type="ECO:0000256" key="1">
    <source>
        <dbReference type="SAM" id="SignalP"/>
    </source>
</evidence>
<evidence type="ECO:0000259" key="2">
    <source>
        <dbReference type="Pfam" id="PF03865"/>
    </source>
</evidence>
<dbReference type="Pfam" id="PF03865">
    <property type="entry name" value="ShlB"/>
    <property type="match status" value="1"/>
</dbReference>
<feature type="domain" description="Haemolysin activator HlyB C-terminal" evidence="2">
    <location>
        <begin position="444"/>
        <end position="528"/>
    </location>
</feature>
<protein>
    <recommendedName>
        <fullName evidence="2">Haemolysin activator HlyB C-terminal domain-containing protein</fullName>
    </recommendedName>
</protein>
<comment type="caution">
    <text evidence="3">The sequence shown here is derived from an EMBL/GenBank/DDBJ whole genome shotgun (WGS) entry which is preliminary data.</text>
</comment>
<feature type="signal peptide" evidence="1">
    <location>
        <begin position="1"/>
        <end position="29"/>
    </location>
</feature>
<dbReference type="InterPro" id="IPR051544">
    <property type="entry name" value="TPS_OM_transporter"/>
</dbReference>
<dbReference type="PANTHER" id="PTHR34597">
    <property type="entry name" value="SLR1661 PROTEIN"/>
    <property type="match status" value="1"/>
</dbReference>
<dbReference type="RefSeq" id="WP_149235012.1">
    <property type="nucleotide sequence ID" value="NZ_VTTN01000022.1"/>
</dbReference>
<dbReference type="PANTHER" id="PTHR34597:SF3">
    <property type="entry name" value="OUTER MEMBRANE TRANSPORTER CDIB"/>
    <property type="match status" value="1"/>
</dbReference>
<sequence>MTASFLNRKFCRALLPFIGILAGMPICMAAAKPLPPGVVDACDAIFRRLPTPYVEIEGNTNETHPLVVEKFKPEEILFSPMKEIIDFHMESHFNNRAYDHEGLKLLMRRINECFYASGYPTTGVDSLHIDGHTAKYHVRIGRGHDVTLSAVDGRTSQKESEFVIRWLRKALIPDETKPFSINDLTNGINGIVAEKRLGRPKIEVEPGEERHKAKLDIRTEHPPHFLSSLSISNDLPNMMGSNVLKTTGSMPVFLPGFDLLTLELSRGRGYTQQGMRYEGPLSSGGDRWSVGLSKSSSAFIEGYYSDLGIRSNELEIKFDFSFRILDERSTVSNSLKDEQFHRRFDFLVGLRESKLETYMLGSRFSFEKYAKDGRLDVFELSAGGNFLWESRIGGIGIYGGIRRATKGIFSYLERNIGSDDHSFAEVSLDTLRTGLPFDSKARFRARGQWGSGHVLPSSRFTLGGSGGVRGIEANALSGNGGYMTALDISYPLFADANVSAEGVTFFDLGSTYDDLLNQRKIATAGTGLYLYIQDYIDSRFLITRRIFDSIGTTRPPRGFGDLSCLFSISLKSAF</sequence>
<evidence type="ECO:0000313" key="3">
    <source>
        <dbReference type="EMBL" id="KAA0590398.1"/>
    </source>
</evidence>
<organism evidence="3 4">
    <name type="scientific">Azospirillum lipoferum</name>
    <dbReference type="NCBI Taxonomy" id="193"/>
    <lineage>
        <taxon>Bacteria</taxon>
        <taxon>Pseudomonadati</taxon>
        <taxon>Pseudomonadota</taxon>
        <taxon>Alphaproteobacteria</taxon>
        <taxon>Rhodospirillales</taxon>
        <taxon>Azospirillaceae</taxon>
        <taxon>Azospirillum</taxon>
    </lineage>
</organism>
<dbReference type="GO" id="GO:0008320">
    <property type="term" value="F:protein transmembrane transporter activity"/>
    <property type="evidence" value="ECO:0007669"/>
    <property type="project" value="TreeGrafter"/>
</dbReference>
<feature type="chain" id="PRO_5022920538" description="Haemolysin activator HlyB C-terminal domain-containing protein" evidence="1">
    <location>
        <begin position="30"/>
        <end position="574"/>
    </location>
</feature>
<gene>
    <name evidence="3" type="ORF">FZ942_31610</name>
</gene>
<dbReference type="InterPro" id="IPR005565">
    <property type="entry name" value="Hemolysn_activator_HlyB_C"/>
</dbReference>
<dbReference type="Proteomes" id="UP000324927">
    <property type="component" value="Unassembled WGS sequence"/>
</dbReference>
<dbReference type="GO" id="GO:0098046">
    <property type="term" value="C:type V protein secretion system complex"/>
    <property type="evidence" value="ECO:0007669"/>
    <property type="project" value="TreeGrafter"/>
</dbReference>
<keyword evidence="1" id="KW-0732">Signal</keyword>
<dbReference type="EMBL" id="VTTN01000022">
    <property type="protein sequence ID" value="KAA0590398.1"/>
    <property type="molecule type" value="Genomic_DNA"/>
</dbReference>
<reference evidence="3 4" key="1">
    <citation type="submission" date="2019-08" db="EMBL/GenBank/DDBJ databases">
        <authorList>
            <person name="Grouzdev D."/>
            <person name="Tikhonova E."/>
            <person name="Kravchenko I."/>
        </authorList>
    </citation>
    <scope>NUCLEOTIDE SEQUENCE [LARGE SCALE GENOMIC DNA]</scope>
    <source>
        <strain evidence="3 4">59b</strain>
    </source>
</reference>
<evidence type="ECO:0000313" key="4">
    <source>
        <dbReference type="Proteomes" id="UP000324927"/>
    </source>
</evidence>